<dbReference type="PANTHER" id="PTHR37701:SF13">
    <property type="entry name" value="C2H2-TYPE DOMAIN-CONTAINING PROTEIN"/>
    <property type="match status" value="1"/>
</dbReference>
<dbReference type="SUPFAM" id="SSF63380">
    <property type="entry name" value="Riboflavin synthase domain-like"/>
    <property type="match status" value="1"/>
</dbReference>
<organism evidence="1 2">
    <name type="scientific">Camellia sinensis var. sinensis</name>
    <name type="common">China tea</name>
    <dbReference type="NCBI Taxonomy" id="542762"/>
    <lineage>
        <taxon>Eukaryota</taxon>
        <taxon>Viridiplantae</taxon>
        <taxon>Streptophyta</taxon>
        <taxon>Embryophyta</taxon>
        <taxon>Tracheophyta</taxon>
        <taxon>Spermatophyta</taxon>
        <taxon>Magnoliopsida</taxon>
        <taxon>eudicotyledons</taxon>
        <taxon>Gunneridae</taxon>
        <taxon>Pentapetalae</taxon>
        <taxon>asterids</taxon>
        <taxon>Ericales</taxon>
        <taxon>Theaceae</taxon>
        <taxon>Camellia</taxon>
    </lineage>
</organism>
<dbReference type="PANTHER" id="PTHR37701">
    <property type="entry name" value="METHYL-CPG-BINDING DOMAIN-CONTAINING PROTEIN 8"/>
    <property type="match status" value="1"/>
</dbReference>
<comment type="caution">
    <text evidence="1">The sequence shown here is derived from an EMBL/GenBank/DDBJ whole genome shotgun (WGS) entry which is preliminary data.</text>
</comment>
<evidence type="ECO:0000313" key="1">
    <source>
        <dbReference type="EMBL" id="THG03664.1"/>
    </source>
</evidence>
<name>A0A4S4DM75_CAMSN</name>
<dbReference type="EMBL" id="SDRB02010904">
    <property type="protein sequence ID" value="THG03664.1"/>
    <property type="molecule type" value="Genomic_DNA"/>
</dbReference>
<reference evidence="1 2" key="1">
    <citation type="journal article" date="2018" name="Proc. Natl. Acad. Sci. U.S.A.">
        <title>Draft genome sequence of Camellia sinensis var. sinensis provides insights into the evolution of the tea genome and tea quality.</title>
        <authorList>
            <person name="Wei C."/>
            <person name="Yang H."/>
            <person name="Wang S."/>
            <person name="Zhao J."/>
            <person name="Liu C."/>
            <person name="Gao L."/>
            <person name="Xia E."/>
            <person name="Lu Y."/>
            <person name="Tai Y."/>
            <person name="She G."/>
            <person name="Sun J."/>
            <person name="Cao H."/>
            <person name="Tong W."/>
            <person name="Gao Q."/>
            <person name="Li Y."/>
            <person name="Deng W."/>
            <person name="Jiang X."/>
            <person name="Wang W."/>
            <person name="Chen Q."/>
            <person name="Zhang S."/>
            <person name="Li H."/>
            <person name="Wu J."/>
            <person name="Wang P."/>
            <person name="Li P."/>
            <person name="Shi C."/>
            <person name="Zheng F."/>
            <person name="Jian J."/>
            <person name="Huang B."/>
            <person name="Shan D."/>
            <person name="Shi M."/>
            <person name="Fang C."/>
            <person name="Yue Y."/>
            <person name="Li F."/>
            <person name="Li D."/>
            <person name="Wei S."/>
            <person name="Han B."/>
            <person name="Jiang C."/>
            <person name="Yin Y."/>
            <person name="Xia T."/>
            <person name="Zhang Z."/>
            <person name="Bennetzen J.L."/>
            <person name="Zhao S."/>
            <person name="Wan X."/>
        </authorList>
    </citation>
    <scope>NUCLEOTIDE SEQUENCE [LARGE SCALE GENOMIC DNA]</scope>
    <source>
        <strain evidence="2">cv. Shuchazao</strain>
        <tissue evidence="1">Leaf</tissue>
    </source>
</reference>
<accession>A0A4S4DM75</accession>
<dbReference type="InterPro" id="IPR037472">
    <property type="entry name" value="MBD8"/>
</dbReference>
<proteinExistence type="predicted"/>
<dbReference type="Gene3D" id="2.40.30.10">
    <property type="entry name" value="Translation factors"/>
    <property type="match status" value="1"/>
</dbReference>
<keyword evidence="2" id="KW-1185">Reference proteome</keyword>
<sequence length="367" mass="40988">MHETQPWAGFISGRAKREPEWFSSYLRTREAWPWACFISGRVKLDLELFLISSRVKLGPGQVTREAQPWAGFISGHAKRKPEQFSSYLTMREDKNLNMENGNASYDIHHPCRVNVALQRELHKPKSDRSCIHLEFDILGTAQRSIPSRKEVLIVVYSLHLVQGKPLQCTGIVADVMNNVPMEQTFSFETNLSGENSTIGKDAKEESRLLGPSCFPKTCADDNHLSRVHTGGIWDGPMMDVVVNSEHDKLTIGFGSMNTQLGGNVMPGNIWRLDEEIVLQGTSAEISAQQQQSAGCFPTFGMLSDKEENELLGVDGKYDSMSSFQGAQSGHIEHVEFNFLTMQNLNSLPGDSKSVSYNTRMVCCLILV</sequence>
<dbReference type="AlphaFoldDB" id="A0A4S4DM75"/>
<gene>
    <name evidence="1" type="ORF">TEA_023971</name>
</gene>
<protein>
    <submittedName>
        <fullName evidence="1">Uncharacterized protein</fullName>
    </submittedName>
</protein>
<evidence type="ECO:0000313" key="2">
    <source>
        <dbReference type="Proteomes" id="UP000306102"/>
    </source>
</evidence>
<dbReference type="Proteomes" id="UP000306102">
    <property type="component" value="Unassembled WGS sequence"/>
</dbReference>
<dbReference type="STRING" id="542762.A0A4S4DM75"/>
<dbReference type="InterPro" id="IPR017938">
    <property type="entry name" value="Riboflavin_synthase-like_b-brl"/>
</dbReference>